<evidence type="ECO:0000313" key="2">
    <source>
        <dbReference type="Proteomes" id="UP001172101"/>
    </source>
</evidence>
<dbReference type="GeneID" id="85317492"/>
<dbReference type="AlphaFoldDB" id="A0AA40AKA5"/>
<keyword evidence="2" id="KW-1185">Reference proteome</keyword>
<name>A0AA40AKA5_9PEZI</name>
<sequence>MLHIWSGSTTSPARCLLHAYGWFLLRYGPMSWGVTPQAGAGVMHDPSNGAQPWSLRYPRHAAACIPGTPRVARFLGRGGIPPKLGNKPLTCWRLLRI</sequence>
<proteinExistence type="predicted"/>
<gene>
    <name evidence="1" type="ORF">B0T26DRAFT_296722</name>
</gene>
<dbReference type="Proteomes" id="UP001172101">
    <property type="component" value="Unassembled WGS sequence"/>
</dbReference>
<dbReference type="EMBL" id="JAUIRO010000004">
    <property type="protein sequence ID" value="KAK0717428.1"/>
    <property type="molecule type" value="Genomic_DNA"/>
</dbReference>
<organism evidence="1 2">
    <name type="scientific">Lasiosphaeria miniovina</name>
    <dbReference type="NCBI Taxonomy" id="1954250"/>
    <lineage>
        <taxon>Eukaryota</taxon>
        <taxon>Fungi</taxon>
        <taxon>Dikarya</taxon>
        <taxon>Ascomycota</taxon>
        <taxon>Pezizomycotina</taxon>
        <taxon>Sordariomycetes</taxon>
        <taxon>Sordariomycetidae</taxon>
        <taxon>Sordariales</taxon>
        <taxon>Lasiosphaeriaceae</taxon>
        <taxon>Lasiosphaeria</taxon>
    </lineage>
</organism>
<comment type="caution">
    <text evidence="1">The sequence shown here is derived from an EMBL/GenBank/DDBJ whole genome shotgun (WGS) entry which is preliminary data.</text>
</comment>
<evidence type="ECO:0000313" key="1">
    <source>
        <dbReference type="EMBL" id="KAK0717428.1"/>
    </source>
</evidence>
<protein>
    <submittedName>
        <fullName evidence="1">Uncharacterized protein</fullName>
    </submittedName>
</protein>
<accession>A0AA40AKA5</accession>
<dbReference type="RefSeq" id="XP_060296221.1">
    <property type="nucleotide sequence ID" value="XM_060434222.1"/>
</dbReference>
<reference evidence="1" key="1">
    <citation type="submission" date="2023-06" db="EMBL/GenBank/DDBJ databases">
        <title>Genome-scale phylogeny and comparative genomics of the fungal order Sordariales.</title>
        <authorList>
            <consortium name="Lawrence Berkeley National Laboratory"/>
            <person name="Hensen N."/>
            <person name="Bonometti L."/>
            <person name="Westerberg I."/>
            <person name="Brannstrom I.O."/>
            <person name="Guillou S."/>
            <person name="Cros-Aarteil S."/>
            <person name="Calhoun S."/>
            <person name="Haridas S."/>
            <person name="Kuo A."/>
            <person name="Mondo S."/>
            <person name="Pangilinan J."/>
            <person name="Riley R."/>
            <person name="LaButti K."/>
            <person name="Andreopoulos B."/>
            <person name="Lipzen A."/>
            <person name="Chen C."/>
            <person name="Yanf M."/>
            <person name="Daum C."/>
            <person name="Ng V."/>
            <person name="Clum A."/>
            <person name="Steindorff A."/>
            <person name="Ohm R."/>
            <person name="Martin F."/>
            <person name="Silar P."/>
            <person name="Natvig D."/>
            <person name="Lalanne C."/>
            <person name="Gautier V."/>
            <person name="Ament-velasquez S.L."/>
            <person name="Kruys A."/>
            <person name="Hutchinson M.I."/>
            <person name="Powell A.J."/>
            <person name="Barry K."/>
            <person name="Miller A.N."/>
            <person name="Grigoriev I.V."/>
            <person name="Debuchy R."/>
            <person name="Gladieux P."/>
            <person name="Thoren M.H."/>
            <person name="Johannesson H."/>
        </authorList>
    </citation>
    <scope>NUCLEOTIDE SEQUENCE</scope>
    <source>
        <strain evidence="1">SMH2392-1A</strain>
    </source>
</reference>